<keyword evidence="5" id="KW-1185">Reference proteome</keyword>
<evidence type="ECO:0000313" key="3">
    <source>
        <dbReference type="EMBL" id="PWK22792.1"/>
    </source>
</evidence>
<reference evidence="3 4" key="1">
    <citation type="submission" date="2018-05" db="EMBL/GenBank/DDBJ databases">
        <title>Genomic Encyclopedia of Archaeal and Bacterial Type Strains, Phase II (KMG-II): from individual species to whole genera.</title>
        <authorList>
            <person name="Goeker M."/>
        </authorList>
    </citation>
    <scope>NUCLEOTIDE SEQUENCE [LARGE SCALE GENOMIC DNA]</scope>
    <source>
        <strain evidence="3 4">DSM 23514</strain>
    </source>
</reference>
<dbReference type="AlphaFoldDB" id="A0A316DZQ7"/>
<dbReference type="Proteomes" id="UP000245667">
    <property type="component" value="Unassembled WGS sequence"/>
</dbReference>
<feature type="transmembrane region" description="Helical" evidence="1">
    <location>
        <begin position="97"/>
        <end position="123"/>
    </location>
</feature>
<evidence type="ECO:0000313" key="4">
    <source>
        <dbReference type="Proteomes" id="UP000245667"/>
    </source>
</evidence>
<feature type="transmembrane region" description="Helical" evidence="1">
    <location>
        <begin position="254"/>
        <end position="273"/>
    </location>
</feature>
<dbReference type="Pfam" id="PF02667">
    <property type="entry name" value="SCFA_trans"/>
    <property type="match status" value="1"/>
</dbReference>
<feature type="transmembrane region" description="Helical" evidence="1">
    <location>
        <begin position="181"/>
        <end position="207"/>
    </location>
</feature>
<dbReference type="PANTHER" id="PTHR41983:SF2">
    <property type="entry name" value="SHORT-CHAIN FATTY ACID TRANSPORTER-RELATED"/>
    <property type="match status" value="1"/>
</dbReference>
<feature type="transmembrane region" description="Helical" evidence="1">
    <location>
        <begin position="51"/>
        <end position="77"/>
    </location>
</feature>
<feature type="transmembrane region" description="Helical" evidence="1">
    <location>
        <begin position="279"/>
        <end position="296"/>
    </location>
</feature>
<comment type="caution">
    <text evidence="3">The sequence shown here is derived from an EMBL/GenBank/DDBJ whole genome shotgun (WGS) entry which is preliminary data.</text>
</comment>
<evidence type="ECO:0000313" key="5">
    <source>
        <dbReference type="Proteomes" id="UP000651837"/>
    </source>
</evidence>
<accession>A0A316DZQ7</accession>
<dbReference type="Proteomes" id="UP000651837">
    <property type="component" value="Unassembled WGS sequence"/>
</dbReference>
<protein>
    <submittedName>
        <fullName evidence="2">Short-chain fatty acid transporter</fullName>
    </submittedName>
    <submittedName>
        <fullName evidence="3">Short-chain fatty acids transporter</fullName>
    </submittedName>
</protein>
<organism evidence="3 4">
    <name type="scientific">Maribacter polysiphoniae</name>
    <dbReference type="NCBI Taxonomy" id="429344"/>
    <lineage>
        <taxon>Bacteria</taxon>
        <taxon>Pseudomonadati</taxon>
        <taxon>Bacteroidota</taxon>
        <taxon>Flavobacteriia</taxon>
        <taxon>Flavobacteriales</taxon>
        <taxon>Flavobacteriaceae</taxon>
        <taxon>Maribacter</taxon>
    </lineage>
</organism>
<gene>
    <name evidence="2" type="ORF">HZY62_12710</name>
    <name evidence="3" type="ORF">LX92_02729</name>
</gene>
<evidence type="ECO:0000313" key="2">
    <source>
        <dbReference type="EMBL" id="MBD1261458.1"/>
    </source>
</evidence>
<dbReference type="RefSeq" id="WP_109651507.1">
    <property type="nucleotide sequence ID" value="NZ_JACWLN010000005.1"/>
</dbReference>
<proteinExistence type="predicted"/>
<feature type="transmembrane region" description="Helical" evidence="1">
    <location>
        <begin position="317"/>
        <end position="335"/>
    </location>
</feature>
<keyword evidence="1" id="KW-0812">Transmembrane</keyword>
<sequence length="465" mass="51214">MIDKLGKKLTHLFLTYIPNAFVFAILLTFITALGAFLWLDTTPMKIITAWYDGFFDLLGFAMQMVLIIITGFSIALSPIIKRGIDSIARHINSPKQVYFLVVLIGLSLTLVSFGWVVITCVLARELALRVKGVNYPFLIACVYISAGGWVSGLSSSIPLLLNTENNFLITSGILSEVIPTSYTLGSILNITMIVTLLIATPLILLFLRPRDAQNKEITDLMTVKETSNNQTIKEEALSLRLPFKSYSDKLNNSVILQMIIVVMGFVYIFYHFMTKGFDLNLNIMIFIFLILGLLLHQTPMRYVISMKQASSNISGILFQYPFYAGIMGIMLYTGLGEELGQLLASQASVDSYPFFAYLTGGIVNFAIPSAGGEFAVVGPSMINAVKEIGAGLPADEITAMIARASLSVAYGESLSNMLQPFFLLLVLPIMAKGIKIQARDIMGYLVLPFLILFGIQSIMVTFCPI</sequence>
<evidence type="ECO:0000256" key="1">
    <source>
        <dbReference type="SAM" id="Phobius"/>
    </source>
</evidence>
<keyword evidence="1" id="KW-1133">Transmembrane helix</keyword>
<dbReference type="PANTHER" id="PTHR41983">
    <property type="entry name" value="SHORT-CHAIN FATTY ACID TRANSPORTER-RELATED"/>
    <property type="match status" value="1"/>
</dbReference>
<reference evidence="2 5" key="2">
    <citation type="submission" date="2020-07" db="EMBL/GenBank/DDBJ databases">
        <title>The draft genome sequence of Maribacter polysiphoniae KCTC 22021.</title>
        <authorList>
            <person name="Mu L."/>
        </authorList>
    </citation>
    <scope>NUCLEOTIDE SEQUENCE [LARGE SCALE GENOMIC DNA]</scope>
    <source>
        <strain evidence="2 5">KCTC 22021</strain>
    </source>
</reference>
<name>A0A316DZQ7_9FLAO</name>
<dbReference type="OrthoDB" id="9342495at2"/>
<dbReference type="InterPro" id="IPR006160">
    <property type="entry name" value="SCFA_transpt_AtoE"/>
</dbReference>
<feature type="transmembrane region" description="Helical" evidence="1">
    <location>
        <begin position="20"/>
        <end position="39"/>
    </location>
</feature>
<dbReference type="GO" id="GO:0005886">
    <property type="term" value="C:plasma membrane"/>
    <property type="evidence" value="ECO:0007669"/>
    <property type="project" value="TreeGrafter"/>
</dbReference>
<dbReference type="EMBL" id="QGGQ01000006">
    <property type="protein sequence ID" value="PWK22792.1"/>
    <property type="molecule type" value="Genomic_DNA"/>
</dbReference>
<keyword evidence="1" id="KW-0472">Membrane</keyword>
<dbReference type="EMBL" id="JACWLN010000005">
    <property type="protein sequence ID" value="MBD1261458.1"/>
    <property type="molecule type" value="Genomic_DNA"/>
</dbReference>
<feature type="transmembrane region" description="Helical" evidence="1">
    <location>
        <begin position="441"/>
        <end position="462"/>
    </location>
</feature>